<proteinExistence type="predicted"/>
<accession>A0AAJ7RLY8</accession>
<evidence type="ECO:0000313" key="2">
    <source>
        <dbReference type="RefSeq" id="XP_024943403.1"/>
    </source>
</evidence>
<gene>
    <name evidence="2" type="primary">LOC112494723</name>
</gene>
<dbReference type="RefSeq" id="XP_024943403.1">
    <property type="nucleotide sequence ID" value="XM_025087635.1"/>
</dbReference>
<protein>
    <submittedName>
        <fullName evidence="2">Uncharacterized protein LOC112494723</fullName>
    </submittedName>
</protein>
<sequence length="128" mass="14553">MCSQWKMKEPVDRPVVGGLNRCVGVCGDEVRRAVWSSSNVGLNYLHLVQLILTSAVASYPTLDLGREFIRRQFFYHLWILTQDGASSISSKQMGHLSEGARRPKAPWDPFKRGRWCIYVDPGDGWDIL</sequence>
<reference evidence="2" key="1">
    <citation type="submission" date="2025-08" db="UniProtKB">
        <authorList>
            <consortium name="RefSeq"/>
        </authorList>
    </citation>
    <scope>IDENTIFICATION</scope>
</reference>
<keyword evidence="1" id="KW-1185">Reference proteome</keyword>
<dbReference type="AlphaFoldDB" id="A0AAJ7RLY8"/>
<evidence type="ECO:0000313" key="1">
    <source>
        <dbReference type="Proteomes" id="UP000694920"/>
    </source>
</evidence>
<dbReference type="KEGG" id="ccin:112494723"/>
<dbReference type="Proteomes" id="UP000694920">
    <property type="component" value="Unplaced"/>
</dbReference>
<dbReference type="GeneID" id="112494723"/>
<organism evidence="1 2">
    <name type="scientific">Cephus cinctus</name>
    <name type="common">Wheat stem sawfly</name>
    <dbReference type="NCBI Taxonomy" id="211228"/>
    <lineage>
        <taxon>Eukaryota</taxon>
        <taxon>Metazoa</taxon>
        <taxon>Ecdysozoa</taxon>
        <taxon>Arthropoda</taxon>
        <taxon>Hexapoda</taxon>
        <taxon>Insecta</taxon>
        <taxon>Pterygota</taxon>
        <taxon>Neoptera</taxon>
        <taxon>Endopterygota</taxon>
        <taxon>Hymenoptera</taxon>
        <taxon>Cephoidea</taxon>
        <taxon>Cephidae</taxon>
        <taxon>Cephus</taxon>
    </lineage>
</organism>
<name>A0AAJ7RLY8_CEPCN</name>